<name>A0A218M4S6_9CAUD</name>
<organism evidence="1 2">
    <name type="scientific">Flavobacterium phage FCV-3</name>
    <dbReference type="NCBI Taxonomy" id="1983586"/>
    <lineage>
        <taxon>Viruses</taxon>
        <taxon>Duplodnaviria</taxon>
        <taxon>Heunggongvirae</taxon>
        <taxon>Uroviricota</taxon>
        <taxon>Caudoviricetes</taxon>
        <taxon>Ficleduovirus</taxon>
        <taxon>Ficleduovirus FCV1</taxon>
    </lineage>
</organism>
<evidence type="ECO:0000313" key="2">
    <source>
        <dbReference type="Proteomes" id="UP000222640"/>
    </source>
</evidence>
<reference evidence="1 2" key="1">
    <citation type="submission" date="2017-04" db="EMBL/GenBank/DDBJ databases">
        <title>Long-term genomic coevolution of host-parasite interaction in the natural environment.</title>
        <authorList>
            <person name="Laanto E."/>
            <person name="Hoikkala V."/>
            <person name="Ravantti J."/>
            <person name="Sundberg L.-R."/>
        </authorList>
    </citation>
    <scope>NUCLEOTIDE SEQUENCE [LARGE SCALE GENOMIC DNA]</scope>
</reference>
<dbReference type="Proteomes" id="UP000222640">
    <property type="component" value="Segment"/>
</dbReference>
<protein>
    <recommendedName>
        <fullName evidence="3">Bacteriophage lambda Replication protein O N-terminal domain-containing protein</fullName>
    </recommendedName>
</protein>
<evidence type="ECO:0008006" key="3">
    <source>
        <dbReference type="Google" id="ProtNLM"/>
    </source>
</evidence>
<proteinExistence type="predicted"/>
<accession>A0A218M4S6</accession>
<evidence type="ECO:0000313" key="1">
    <source>
        <dbReference type="EMBL" id="ASD51636.1"/>
    </source>
</evidence>
<sequence>MKSNSFYVIQGWMINELNLKGNNLLVFAVIYGFSKDGQGKFDGSLKYLCDCTGASKNTVIKSLNDLLDLGYILKSTELVSNITFCKYFQNDIVVQKLVRGSAETDYLGGAETAPNNIINNNIEDKKQILFSESIWNSYYSLKIELSKDEKFKKEYAGVDLKHYIEDVLLWSDSKNQKRTNKGWLATLRNWMKRDKTSHKLVLLEDFKQNKGGFTNH</sequence>
<dbReference type="Pfam" id="PF13730">
    <property type="entry name" value="HTH_36"/>
    <property type="match status" value="1"/>
</dbReference>
<dbReference type="EMBL" id="KY951963">
    <property type="protein sequence ID" value="ASD51636.1"/>
    <property type="molecule type" value="Genomic_DNA"/>
</dbReference>